<protein>
    <submittedName>
        <fullName evidence="1">Uncharacterized protein</fullName>
    </submittedName>
</protein>
<dbReference type="AlphaFoldDB" id="A0A645I8Y2"/>
<accession>A0A645I8Y2</accession>
<sequence>MNNVHVKKINNDDYRRIPAGAGTSKEAKFAKRILPYTGVSPIEVLEIPE</sequence>
<evidence type="ECO:0000313" key="1">
    <source>
        <dbReference type="EMBL" id="MPN44764.1"/>
    </source>
</evidence>
<organism evidence="1">
    <name type="scientific">bioreactor metagenome</name>
    <dbReference type="NCBI Taxonomy" id="1076179"/>
    <lineage>
        <taxon>unclassified sequences</taxon>
        <taxon>metagenomes</taxon>
        <taxon>ecological metagenomes</taxon>
    </lineage>
</organism>
<comment type="caution">
    <text evidence="1">The sequence shown here is derived from an EMBL/GenBank/DDBJ whole genome shotgun (WGS) entry which is preliminary data.</text>
</comment>
<name>A0A645I8Y2_9ZZZZ</name>
<gene>
    <name evidence="1" type="ORF">SDC9_192329</name>
</gene>
<proteinExistence type="predicted"/>
<dbReference type="EMBL" id="VSSQ01104144">
    <property type="protein sequence ID" value="MPN44764.1"/>
    <property type="molecule type" value="Genomic_DNA"/>
</dbReference>
<reference evidence="1" key="1">
    <citation type="submission" date="2019-08" db="EMBL/GenBank/DDBJ databases">
        <authorList>
            <person name="Kucharzyk K."/>
            <person name="Murdoch R.W."/>
            <person name="Higgins S."/>
            <person name="Loffler F."/>
        </authorList>
    </citation>
    <scope>NUCLEOTIDE SEQUENCE</scope>
</reference>